<feature type="transmembrane region" description="Helical" evidence="1">
    <location>
        <begin position="19"/>
        <end position="36"/>
    </location>
</feature>
<keyword evidence="1" id="KW-1133">Transmembrane helix</keyword>
<dbReference type="RefSeq" id="WP_013087936.1">
    <property type="nucleotide sequence ID" value="NC_014110.1"/>
</dbReference>
<proteinExistence type="predicted"/>
<dbReference type="AlphaFoldDB" id="D6MY18"/>
<feature type="transmembrane region" description="Helical" evidence="1">
    <location>
        <begin position="48"/>
        <end position="63"/>
    </location>
</feature>
<protein>
    <submittedName>
        <fullName evidence="2">p12-12p</fullName>
    </submittedName>
</protein>
<geneLocation type="plasmid" evidence="2">
    <name>pP12-1</name>
</geneLocation>
<accession>D6MY18</accession>
<reference evidence="2" key="1">
    <citation type="journal article" date="2010" name="Nucleic Acids Res.">
        <title>Two novel families of plasmids from hyperthermophilic archaea encoding new families of replication proteins.</title>
        <authorList>
            <person name="Soler N."/>
            <person name="Marguet E."/>
            <person name="Cortez D."/>
            <person name="Desnoues N."/>
            <person name="Keller J."/>
            <person name="van Tilbeurgh H."/>
            <person name="Sezonov G."/>
            <person name="Forterre P."/>
        </authorList>
    </citation>
    <scope>NUCLEOTIDE SEQUENCE</scope>
    <source>
        <strain evidence="2">12/1</strain>
        <plasmid evidence="2">pP12-1</plasmid>
    </source>
</reference>
<gene>
    <name evidence="2" type="ORF">p12-12</name>
</gene>
<name>D6MY18_9EURY</name>
<keyword evidence="1" id="KW-0472">Membrane</keyword>
<evidence type="ECO:0000313" key="2">
    <source>
        <dbReference type="EMBL" id="ADF80219.1"/>
    </source>
</evidence>
<organism evidence="2">
    <name type="scientific">Pyrococcus sp. 12/1</name>
    <dbReference type="NCBI Taxonomy" id="758582"/>
    <lineage>
        <taxon>Archaea</taxon>
        <taxon>Methanobacteriati</taxon>
        <taxon>Methanobacteriota</taxon>
        <taxon>Thermococci</taxon>
        <taxon>Thermococcales</taxon>
        <taxon>Thermococcaceae</taxon>
        <taxon>Pyrococcus</taxon>
    </lineage>
</organism>
<keyword evidence="2" id="KW-0614">Plasmid</keyword>
<dbReference type="EMBL" id="GU056178">
    <property type="protein sequence ID" value="ADF80219.1"/>
    <property type="molecule type" value="Genomic_DNA"/>
</dbReference>
<sequence>MTFREVHIDVSTNDPENPIPEILFFVAIGATGGYLLGSCRNPEKRRSYTFLGAFVGLLASAFFT</sequence>
<keyword evidence="1" id="KW-0812">Transmembrane</keyword>
<evidence type="ECO:0000256" key="1">
    <source>
        <dbReference type="SAM" id="Phobius"/>
    </source>
</evidence>